<dbReference type="Proteomes" id="UP000775213">
    <property type="component" value="Unassembled WGS sequence"/>
</dbReference>
<dbReference type="AlphaFoldDB" id="A0AAV7GHE7"/>
<sequence>MPINLPPHHLIIFSFPKIVQFVCAYLCVNPVEEVKIEGSSLLPRLLPSCPPGELKHGFLSFFPFSFERSTIEVSSVFFAIGWGIETLLKRALSARKVGWDLLRD</sequence>
<gene>
    <name evidence="2" type="ORF">IEQ34_016816</name>
</gene>
<name>A0AAV7GHE7_DENCH</name>
<evidence type="ECO:0000313" key="3">
    <source>
        <dbReference type="Proteomes" id="UP000775213"/>
    </source>
</evidence>
<keyword evidence="3" id="KW-1185">Reference proteome</keyword>
<evidence type="ECO:0000256" key="1">
    <source>
        <dbReference type="SAM" id="SignalP"/>
    </source>
</evidence>
<reference evidence="2 3" key="1">
    <citation type="journal article" date="2021" name="Hortic Res">
        <title>Chromosome-scale assembly of the Dendrobium chrysotoxum genome enhances the understanding of orchid evolution.</title>
        <authorList>
            <person name="Zhang Y."/>
            <person name="Zhang G.Q."/>
            <person name="Zhang D."/>
            <person name="Liu X.D."/>
            <person name="Xu X.Y."/>
            <person name="Sun W.H."/>
            <person name="Yu X."/>
            <person name="Zhu X."/>
            <person name="Wang Z.W."/>
            <person name="Zhao X."/>
            <person name="Zhong W.Y."/>
            <person name="Chen H."/>
            <person name="Yin W.L."/>
            <person name="Huang T."/>
            <person name="Niu S.C."/>
            <person name="Liu Z.J."/>
        </authorList>
    </citation>
    <scope>NUCLEOTIDE SEQUENCE [LARGE SCALE GENOMIC DNA]</scope>
    <source>
        <strain evidence="2">Lindl</strain>
    </source>
</reference>
<evidence type="ECO:0000313" key="2">
    <source>
        <dbReference type="EMBL" id="KAH0454892.1"/>
    </source>
</evidence>
<comment type="caution">
    <text evidence="2">The sequence shown here is derived from an EMBL/GenBank/DDBJ whole genome shotgun (WGS) entry which is preliminary data.</text>
</comment>
<proteinExistence type="predicted"/>
<keyword evidence="1" id="KW-0732">Signal</keyword>
<protein>
    <submittedName>
        <fullName evidence="2">Uncharacterized protein</fullName>
    </submittedName>
</protein>
<feature type="chain" id="PRO_5043440107" evidence="1">
    <location>
        <begin position="25"/>
        <end position="104"/>
    </location>
</feature>
<accession>A0AAV7GHE7</accession>
<organism evidence="2 3">
    <name type="scientific">Dendrobium chrysotoxum</name>
    <name type="common">Orchid</name>
    <dbReference type="NCBI Taxonomy" id="161865"/>
    <lineage>
        <taxon>Eukaryota</taxon>
        <taxon>Viridiplantae</taxon>
        <taxon>Streptophyta</taxon>
        <taxon>Embryophyta</taxon>
        <taxon>Tracheophyta</taxon>
        <taxon>Spermatophyta</taxon>
        <taxon>Magnoliopsida</taxon>
        <taxon>Liliopsida</taxon>
        <taxon>Asparagales</taxon>
        <taxon>Orchidaceae</taxon>
        <taxon>Epidendroideae</taxon>
        <taxon>Malaxideae</taxon>
        <taxon>Dendrobiinae</taxon>
        <taxon>Dendrobium</taxon>
    </lineage>
</organism>
<feature type="signal peptide" evidence="1">
    <location>
        <begin position="1"/>
        <end position="24"/>
    </location>
</feature>
<dbReference type="EMBL" id="JAGFBR010000015">
    <property type="protein sequence ID" value="KAH0454892.1"/>
    <property type="molecule type" value="Genomic_DNA"/>
</dbReference>